<dbReference type="Proteomes" id="UP000265520">
    <property type="component" value="Unassembled WGS sequence"/>
</dbReference>
<dbReference type="EMBL" id="LXQA010780352">
    <property type="protein sequence ID" value="MCI70666.1"/>
    <property type="molecule type" value="Genomic_DNA"/>
</dbReference>
<evidence type="ECO:0000313" key="3">
    <source>
        <dbReference type="Proteomes" id="UP000265520"/>
    </source>
</evidence>
<name>A0A392UE24_9FABA</name>
<evidence type="ECO:0000256" key="1">
    <source>
        <dbReference type="SAM" id="MobiDB-lite"/>
    </source>
</evidence>
<protein>
    <submittedName>
        <fullName evidence="2">Uncharacterized protein</fullName>
    </submittedName>
</protein>
<keyword evidence="3" id="KW-1185">Reference proteome</keyword>
<sequence>MQKRVPRPAQPAPHPAQVAETGNQKLHTIAPSAMAPAPSAVDRLCPGFFPTS</sequence>
<comment type="caution">
    <text evidence="2">The sequence shown here is derived from an EMBL/GenBank/DDBJ whole genome shotgun (WGS) entry which is preliminary data.</text>
</comment>
<feature type="non-terminal residue" evidence="2">
    <location>
        <position position="52"/>
    </location>
</feature>
<organism evidence="2 3">
    <name type="scientific">Trifolium medium</name>
    <dbReference type="NCBI Taxonomy" id="97028"/>
    <lineage>
        <taxon>Eukaryota</taxon>
        <taxon>Viridiplantae</taxon>
        <taxon>Streptophyta</taxon>
        <taxon>Embryophyta</taxon>
        <taxon>Tracheophyta</taxon>
        <taxon>Spermatophyta</taxon>
        <taxon>Magnoliopsida</taxon>
        <taxon>eudicotyledons</taxon>
        <taxon>Gunneridae</taxon>
        <taxon>Pentapetalae</taxon>
        <taxon>rosids</taxon>
        <taxon>fabids</taxon>
        <taxon>Fabales</taxon>
        <taxon>Fabaceae</taxon>
        <taxon>Papilionoideae</taxon>
        <taxon>50 kb inversion clade</taxon>
        <taxon>NPAAA clade</taxon>
        <taxon>Hologalegina</taxon>
        <taxon>IRL clade</taxon>
        <taxon>Trifolieae</taxon>
        <taxon>Trifolium</taxon>
    </lineage>
</organism>
<reference evidence="2 3" key="1">
    <citation type="journal article" date="2018" name="Front. Plant Sci.">
        <title>Red Clover (Trifolium pratense) and Zigzag Clover (T. medium) - A Picture of Genomic Similarities and Differences.</title>
        <authorList>
            <person name="Dluhosova J."/>
            <person name="Istvanek J."/>
            <person name="Nedelnik J."/>
            <person name="Repkova J."/>
        </authorList>
    </citation>
    <scope>NUCLEOTIDE SEQUENCE [LARGE SCALE GENOMIC DNA]</scope>
    <source>
        <strain evidence="3">cv. 10/8</strain>
        <tissue evidence="2">Leaf</tissue>
    </source>
</reference>
<dbReference type="AlphaFoldDB" id="A0A392UE24"/>
<accession>A0A392UE24</accession>
<proteinExistence type="predicted"/>
<evidence type="ECO:0000313" key="2">
    <source>
        <dbReference type="EMBL" id="MCI70666.1"/>
    </source>
</evidence>
<feature type="region of interest" description="Disordered" evidence="1">
    <location>
        <begin position="1"/>
        <end position="24"/>
    </location>
</feature>